<sequence>MKQLFLSVLGGAALLTSALPARAQLRPDGPRYELGRPQDLVRQLEAQVAARGAAPTVTLRVSAGQAYTGVVNYREELGGTGEYLVGSIQGLPDASFQLRIAGPLVEGHLILRASRQAYRYAADARGRAYVQPVDIDKVVCVDYGKPRGYREPAPATLPGTAQRVSVVSLQSLPGARGCVMLDVDGYNLPAGTGWNNGNAYNAPSANMTDANVQAMWELVSEDFRPFSMNVTTDEAVFNTYPKNMRMRCVVSPGAGSTIAPGAGGVAYLTSFRTNDDTPCWVFMADPKSGGEAASHEVGHTLGLSHDGRLSPKEEYYTAQDNAGAWAPIMGAGYYKAVTHWSRGEYNSASQTQDDLAIMAGATYNVGYRNDDHGNAIGSATALARSGSGLSGSGLISTTADQDYFSFGTAGGTASFNVSTVGRYGNLDIVVRLFNAGGALLGTYDAGGGGNLNVAFSAALGAGTYYLQIDGTSSGNPATDGYSDYGSLGTFSISGSAPAPASGGVATAYKDCNYAGAAVGLPVGDYNLAALQSRGILNDDISSLTISGGYRVILYENDNFSGASLTLTASNGCLVGNALGTGNWNDKATSLRVQANTAAFSVLLEAEAASVNNGMTAEACAEGGQNMGWVDAGDYLVWNNITFPSSGSYTIEYRVASGAGGGTISADLNAGSIQLGNTAIPGTGGWQNWTTVSRTVTVNAGTYNFGIYAQSGGWNLNWVRITRNAARETAAAPATASHTAAKAAALELYPNPVQRVLHVQLAAGPAQQLSVSNLLGRVVLRQAHAGTQPAAQLDVTTLPNGVYLLTVEAAGQVRTQRFVKE</sequence>
<dbReference type="Pfam" id="PF18962">
    <property type="entry name" value="Por_Secre_tail"/>
    <property type="match status" value="1"/>
</dbReference>
<feature type="domain" description="Beta/gamma crystallin 'Greek key'" evidence="5">
    <location>
        <begin position="549"/>
        <end position="594"/>
    </location>
</feature>
<dbReference type="RefSeq" id="WP_111476064.1">
    <property type="nucleotide sequence ID" value="NZ_QHKM01000001.1"/>
</dbReference>
<accession>A0A328BW79</accession>
<dbReference type="CDD" id="cd04080">
    <property type="entry name" value="CBM6_cellulase-like"/>
    <property type="match status" value="1"/>
</dbReference>
<dbReference type="Pfam" id="PF03422">
    <property type="entry name" value="CBM_6"/>
    <property type="match status" value="1"/>
</dbReference>
<dbReference type="NCBIfam" id="TIGR04183">
    <property type="entry name" value="Por_Secre_tail"/>
    <property type="match status" value="1"/>
</dbReference>
<dbReference type="InterPro" id="IPR008979">
    <property type="entry name" value="Galactose-bd-like_sf"/>
</dbReference>
<dbReference type="SUPFAM" id="SSF55486">
    <property type="entry name" value="Metalloproteases ('zincins'), catalytic domain"/>
    <property type="match status" value="1"/>
</dbReference>
<evidence type="ECO:0008006" key="9">
    <source>
        <dbReference type="Google" id="ProtNLM"/>
    </source>
</evidence>
<dbReference type="InterPro" id="IPR026444">
    <property type="entry name" value="Secre_tail"/>
</dbReference>
<proteinExistence type="inferred from homology"/>
<evidence type="ECO:0000256" key="3">
    <source>
        <dbReference type="ARBA" id="ARBA00022737"/>
    </source>
</evidence>
<keyword evidence="8" id="KW-1185">Reference proteome</keyword>
<dbReference type="AlphaFoldDB" id="A0A328BW79"/>
<dbReference type="PROSITE" id="PS51175">
    <property type="entry name" value="CBM6"/>
    <property type="match status" value="1"/>
</dbReference>
<evidence type="ECO:0000256" key="1">
    <source>
        <dbReference type="ARBA" id="ARBA00009646"/>
    </source>
</evidence>
<dbReference type="PROSITE" id="PS50915">
    <property type="entry name" value="CRYSTALLIN_BETA_GAMMA"/>
    <property type="match status" value="1"/>
</dbReference>
<evidence type="ECO:0000259" key="6">
    <source>
        <dbReference type="PROSITE" id="PS51175"/>
    </source>
</evidence>
<reference evidence="8" key="1">
    <citation type="submission" date="2018-05" db="EMBL/GenBank/DDBJ databases">
        <authorList>
            <person name="Nie L."/>
        </authorList>
    </citation>
    <scope>NUCLEOTIDE SEQUENCE [LARGE SCALE GENOMIC DNA]</scope>
    <source>
        <strain evidence="8">NL</strain>
    </source>
</reference>
<dbReference type="SMART" id="SM00247">
    <property type="entry name" value="XTALbg"/>
    <property type="match status" value="1"/>
</dbReference>
<name>A0A328BW79_9BACT</name>
<dbReference type="InterPro" id="IPR007280">
    <property type="entry name" value="Peptidase_C_arc/bac"/>
</dbReference>
<evidence type="ECO:0000313" key="8">
    <source>
        <dbReference type="Proteomes" id="UP000248553"/>
    </source>
</evidence>
<evidence type="ECO:0000256" key="2">
    <source>
        <dbReference type="ARBA" id="ARBA00022729"/>
    </source>
</evidence>
<gene>
    <name evidence="7" type="ORF">DLM85_00225</name>
</gene>
<dbReference type="InterPro" id="IPR005084">
    <property type="entry name" value="CBM6"/>
</dbReference>
<dbReference type="GO" id="GO:0030246">
    <property type="term" value="F:carbohydrate binding"/>
    <property type="evidence" value="ECO:0007669"/>
    <property type="project" value="InterPro"/>
</dbReference>
<evidence type="ECO:0000259" key="5">
    <source>
        <dbReference type="PROSITE" id="PS50915"/>
    </source>
</evidence>
<dbReference type="EMBL" id="QHKM01000001">
    <property type="protein sequence ID" value="RAK69328.1"/>
    <property type="molecule type" value="Genomic_DNA"/>
</dbReference>
<keyword evidence="3" id="KW-0677">Repeat</keyword>
<comment type="caution">
    <text evidence="7">The sequence shown here is derived from an EMBL/GenBank/DDBJ whole genome shotgun (WGS) entry which is preliminary data.</text>
</comment>
<feature type="signal peptide" evidence="4">
    <location>
        <begin position="1"/>
        <end position="23"/>
    </location>
</feature>
<keyword evidence="2 4" id="KW-0732">Signal</keyword>
<dbReference type="Gene3D" id="2.60.120.380">
    <property type="match status" value="1"/>
</dbReference>
<evidence type="ECO:0000256" key="4">
    <source>
        <dbReference type="SAM" id="SignalP"/>
    </source>
</evidence>
<feature type="domain" description="CBM6" evidence="6">
    <location>
        <begin position="601"/>
        <end position="721"/>
    </location>
</feature>
<dbReference type="InterPro" id="IPR011024">
    <property type="entry name" value="G_crystallin-like"/>
</dbReference>
<evidence type="ECO:0000313" key="7">
    <source>
        <dbReference type="EMBL" id="RAK69328.1"/>
    </source>
</evidence>
<organism evidence="7 8">
    <name type="scientific">Hymenobacter edaphi</name>
    <dbReference type="NCBI Taxonomy" id="2211146"/>
    <lineage>
        <taxon>Bacteria</taxon>
        <taxon>Pseudomonadati</taxon>
        <taxon>Bacteroidota</taxon>
        <taxon>Cytophagia</taxon>
        <taxon>Cytophagales</taxon>
        <taxon>Hymenobacteraceae</taxon>
        <taxon>Hymenobacter</taxon>
    </lineage>
</organism>
<dbReference type="OrthoDB" id="954626at2"/>
<dbReference type="Proteomes" id="UP000248553">
    <property type="component" value="Unassembled WGS sequence"/>
</dbReference>
<dbReference type="SUPFAM" id="SSF49695">
    <property type="entry name" value="gamma-Crystallin-like"/>
    <property type="match status" value="1"/>
</dbReference>
<dbReference type="Gene3D" id="2.60.20.10">
    <property type="entry name" value="Crystallins"/>
    <property type="match status" value="1"/>
</dbReference>
<dbReference type="InterPro" id="IPR006584">
    <property type="entry name" value="Cellulose-bd_IV"/>
</dbReference>
<feature type="chain" id="PRO_5016442461" description="Carbohydrate-binding protein" evidence="4">
    <location>
        <begin position="24"/>
        <end position="820"/>
    </location>
</feature>
<dbReference type="InterPro" id="IPR001064">
    <property type="entry name" value="Beta/gamma_crystallin"/>
</dbReference>
<comment type="similarity">
    <text evidence="1">Belongs to the beta/gamma-crystallin family.</text>
</comment>
<dbReference type="Pfam" id="PF04151">
    <property type="entry name" value="PPC"/>
    <property type="match status" value="1"/>
</dbReference>
<dbReference type="SUPFAM" id="SSF49785">
    <property type="entry name" value="Galactose-binding domain-like"/>
    <property type="match status" value="1"/>
</dbReference>
<protein>
    <recommendedName>
        <fullName evidence="9">Carbohydrate-binding protein</fullName>
    </recommendedName>
</protein>
<dbReference type="SMART" id="SM00606">
    <property type="entry name" value="CBD_IV"/>
    <property type="match status" value="1"/>
</dbReference>
<dbReference type="Gene3D" id="2.60.120.260">
    <property type="entry name" value="Galactose-binding domain-like"/>
    <property type="match status" value="1"/>
</dbReference>